<evidence type="ECO:0008006" key="3">
    <source>
        <dbReference type="Google" id="ProtNLM"/>
    </source>
</evidence>
<evidence type="ECO:0000313" key="2">
    <source>
        <dbReference type="Proteomes" id="UP000283709"/>
    </source>
</evidence>
<dbReference type="RefSeq" id="WP_120348114.1">
    <property type="nucleotide sequence ID" value="NZ_MCAS01000045.1"/>
</dbReference>
<dbReference type="Gene3D" id="3.10.450.620">
    <property type="entry name" value="JHP933, nucleotidyltransferase-like core domain"/>
    <property type="match status" value="1"/>
</dbReference>
<dbReference type="AlphaFoldDB" id="A0A3R7HD66"/>
<gene>
    <name evidence="1" type="ORF">BCY88_09080</name>
</gene>
<reference evidence="1 2" key="1">
    <citation type="submission" date="2016-07" db="EMBL/GenBank/DDBJ databases">
        <title>Genome analysis of Burkholderia fungorum ES3-20.</title>
        <authorList>
            <person name="Xu D."/>
            <person name="Yao R."/>
            <person name="Zheng S."/>
        </authorList>
    </citation>
    <scope>NUCLEOTIDE SEQUENCE [LARGE SCALE GENOMIC DNA]</scope>
    <source>
        <strain evidence="1 2">ES3-20</strain>
    </source>
</reference>
<dbReference type="Proteomes" id="UP000283709">
    <property type="component" value="Unassembled WGS sequence"/>
</dbReference>
<dbReference type="EMBL" id="MCAS01000045">
    <property type="protein sequence ID" value="RKF35777.1"/>
    <property type="molecule type" value="Genomic_DNA"/>
</dbReference>
<proteinExistence type="predicted"/>
<accession>A0A3R7HD66</accession>
<protein>
    <recommendedName>
        <fullName evidence="3">Nucleotidyl transferase AbiEii/AbiGii toxin family protein</fullName>
    </recommendedName>
</protein>
<dbReference type="InterPro" id="IPR014942">
    <property type="entry name" value="AbiEii"/>
</dbReference>
<comment type="caution">
    <text evidence="1">The sequence shown here is derived from an EMBL/GenBank/DDBJ whole genome shotgun (WGS) entry which is preliminary data.</text>
</comment>
<organism evidence="1 2">
    <name type="scientific">Paraburkholderia fungorum</name>
    <dbReference type="NCBI Taxonomy" id="134537"/>
    <lineage>
        <taxon>Bacteria</taxon>
        <taxon>Pseudomonadati</taxon>
        <taxon>Pseudomonadota</taxon>
        <taxon>Betaproteobacteria</taxon>
        <taxon>Burkholderiales</taxon>
        <taxon>Burkholderiaceae</taxon>
        <taxon>Paraburkholderia</taxon>
    </lineage>
</organism>
<name>A0A3R7HD66_9BURK</name>
<sequence length="348" mass="38381">MNDAYQEVIAASDLDRRDLFLRAATRLGTAVQNVEKDFWVCWTLDALFNGLPAGGPRLLFKGGTSLSKAFGLITRFSEDVDVTVFRDDLGQHADAGELDTLSGKKRRGRLDAIREACQAYIAGPLSDQFSQCALAAIGDGRFRLELDPDDQDRQSLLFWYPAVTPAAGDYVRSAVKIESGAKSALDPHLVSSVAPYVDQDLPELDLAVPNITTVEARRTFWDKVMIIHGLRQWHDRRAELRHGGQRVSRHYYDLHQLIQVATEAGWLADRELATDCVQHARLFFGSTDLGLEIARPGTFTLAPSAPMREALARDYAAMVGMVFGDVPAFDALLDAAGHLERVINEAAP</sequence>
<dbReference type="OrthoDB" id="9780929at2"/>
<evidence type="ECO:0000313" key="1">
    <source>
        <dbReference type="EMBL" id="RKF35777.1"/>
    </source>
</evidence>
<dbReference type="Pfam" id="PF08843">
    <property type="entry name" value="AbiEii"/>
    <property type="match status" value="1"/>
</dbReference>